<proteinExistence type="predicted"/>
<accession>A0A481YSN3</accession>
<dbReference type="EMBL" id="MK500327">
    <property type="protein sequence ID" value="QBK85765.1"/>
    <property type="molecule type" value="Genomic_DNA"/>
</dbReference>
<dbReference type="InterPro" id="IPR001424">
    <property type="entry name" value="SOD_Cu_Zn_dom"/>
</dbReference>
<dbReference type="InterPro" id="IPR036423">
    <property type="entry name" value="SOD-like_Cu/Zn_dom_sf"/>
</dbReference>
<sequence>MADLRKGIAIFRCEFGENHGYAELEEIRPNGPVRIHVHVEGFPSDGKHGFHIHRSGNTECGANSLCNHYNPTNQPHGGLNEVHSHVGDLGNITANKKGVVDETLVADRVRLSGVRSVYGRSLIIHEDEDDLGKGKYKDSLTTGHSGRRVLWGIIAVNDDPCC</sequence>
<dbReference type="PRINTS" id="PR00068">
    <property type="entry name" value="CUZNDISMTASE"/>
</dbReference>
<reference evidence="2" key="1">
    <citation type="journal article" date="2019" name="MBio">
        <title>Virus Genomes from Deep Sea Sediments Expand the Ocean Megavirome and Support Independent Origins of Viral Gigantism.</title>
        <authorList>
            <person name="Backstrom D."/>
            <person name="Yutin N."/>
            <person name="Jorgensen S.L."/>
            <person name="Dharamshi J."/>
            <person name="Homa F."/>
            <person name="Zaremba-Niedwiedzka K."/>
            <person name="Spang A."/>
            <person name="Wolf Y.I."/>
            <person name="Koonin E.V."/>
            <person name="Ettema T.J."/>
        </authorList>
    </citation>
    <scope>NUCLEOTIDE SEQUENCE</scope>
</reference>
<evidence type="ECO:0000313" key="2">
    <source>
        <dbReference type="EMBL" id="QBK85765.1"/>
    </source>
</evidence>
<dbReference type="Gene3D" id="2.60.40.200">
    <property type="entry name" value="Superoxide dismutase, copper/zinc binding domain"/>
    <property type="match status" value="1"/>
</dbReference>
<dbReference type="GO" id="GO:0005507">
    <property type="term" value="F:copper ion binding"/>
    <property type="evidence" value="ECO:0007669"/>
    <property type="project" value="InterPro"/>
</dbReference>
<dbReference type="InterPro" id="IPR024134">
    <property type="entry name" value="SOD_Cu/Zn_/chaperone"/>
</dbReference>
<gene>
    <name evidence="2" type="ORF">LCMAC101_03600</name>
</gene>
<evidence type="ECO:0000259" key="1">
    <source>
        <dbReference type="Pfam" id="PF00080"/>
    </source>
</evidence>
<dbReference type="PANTHER" id="PTHR10003">
    <property type="entry name" value="SUPEROXIDE DISMUTASE CU-ZN -RELATED"/>
    <property type="match status" value="1"/>
</dbReference>
<feature type="domain" description="Superoxide dismutase copper/zinc binding" evidence="1">
    <location>
        <begin position="20"/>
        <end position="154"/>
    </location>
</feature>
<name>A0A481YSN3_9VIRU</name>
<protein>
    <submittedName>
        <fullName evidence="2">Copper/zinc superoxide dismutase</fullName>
    </submittedName>
</protein>
<dbReference type="SUPFAM" id="SSF49329">
    <property type="entry name" value="Cu,Zn superoxide dismutase-like"/>
    <property type="match status" value="1"/>
</dbReference>
<dbReference type="CDD" id="cd00305">
    <property type="entry name" value="Cu-Zn_Superoxide_Dismutase"/>
    <property type="match status" value="1"/>
</dbReference>
<organism evidence="2">
    <name type="scientific">Marseillevirus LCMAC101</name>
    <dbReference type="NCBI Taxonomy" id="2506602"/>
    <lineage>
        <taxon>Viruses</taxon>
        <taxon>Varidnaviria</taxon>
        <taxon>Bamfordvirae</taxon>
        <taxon>Nucleocytoviricota</taxon>
        <taxon>Megaviricetes</taxon>
        <taxon>Pimascovirales</taxon>
        <taxon>Pimascovirales incertae sedis</taxon>
        <taxon>Marseilleviridae</taxon>
    </lineage>
</organism>
<dbReference type="GO" id="GO:0006801">
    <property type="term" value="P:superoxide metabolic process"/>
    <property type="evidence" value="ECO:0007669"/>
    <property type="project" value="InterPro"/>
</dbReference>
<dbReference type="Pfam" id="PF00080">
    <property type="entry name" value="Sod_Cu"/>
    <property type="match status" value="1"/>
</dbReference>